<dbReference type="Pfam" id="PF00561">
    <property type="entry name" value="Abhydrolase_1"/>
    <property type="match status" value="1"/>
</dbReference>
<dbReference type="Gene3D" id="3.40.50.1820">
    <property type="entry name" value="alpha/beta hydrolase"/>
    <property type="match status" value="1"/>
</dbReference>
<dbReference type="Proteomes" id="UP000792063">
    <property type="component" value="Unassembled WGS sequence"/>
</dbReference>
<feature type="domain" description="AB hydrolase-1" evidence="1">
    <location>
        <begin position="69"/>
        <end position="193"/>
    </location>
</feature>
<protein>
    <recommendedName>
        <fullName evidence="1">AB hydrolase-1 domain-containing protein</fullName>
    </recommendedName>
</protein>
<dbReference type="SUPFAM" id="SSF53474">
    <property type="entry name" value="alpha/beta-Hydrolases"/>
    <property type="match status" value="1"/>
</dbReference>
<reference evidence="2" key="1">
    <citation type="journal article" date="2015" name="Genom Data">
        <title>Genome sequences of six Phytophthora species associated with forests in New Zealand.</title>
        <authorList>
            <person name="Studholme D.J."/>
            <person name="McDougal R.L."/>
            <person name="Sambles C."/>
            <person name="Hansen E."/>
            <person name="Hardy G."/>
            <person name="Grant M."/>
            <person name="Ganley R.J."/>
            <person name="Williams N.M."/>
        </authorList>
    </citation>
    <scope>NUCLEOTIDE SEQUENCE</scope>
    <source>
        <strain evidence="2">NZFS 2646</strain>
        <strain evidence="3">NZFS 3630</strain>
    </source>
</reference>
<evidence type="ECO:0000313" key="5">
    <source>
        <dbReference type="EMBL" id="RLN73993.1"/>
    </source>
</evidence>
<reference evidence="6 7" key="2">
    <citation type="submission" date="2018-07" db="EMBL/GenBank/DDBJ databases">
        <title>Genome sequencing of oomycete isolates from Chile give support for New Zealand origin for Phytophthora kernoviae and make available the first Nothophytophthora sp. genome.</title>
        <authorList>
            <person name="Studholme D.J."/>
            <person name="Sanfuentes E."/>
            <person name="Panda P."/>
            <person name="Hill R."/>
            <person name="Sambles C."/>
            <person name="Grant M."/>
            <person name="Williams N.M."/>
            <person name="Mcdougal R.L."/>
        </authorList>
    </citation>
    <scope>NUCLEOTIDE SEQUENCE [LARGE SCALE GENOMIC DNA]</scope>
    <source>
        <strain evidence="4">Chile2</strain>
        <strain evidence="5">Chile4</strain>
    </source>
</reference>
<dbReference type="Proteomes" id="UP000285624">
    <property type="component" value="Unassembled WGS sequence"/>
</dbReference>
<accession>A0A3R7KEZ1</accession>
<sequence>MEIDKVPTVSGVGISTARHVEALNSTQKHFPKERSQQTTLSTGLNVEYTIESSVDTLEPECDALPEERILLITGFMMTKEGWAPLIDMLLDKWDTKKQGKRLQILTFDNRGSGGSDKPWTRYTTSQMAQDTLSLMDHVGWDSAHILGGSMGGMISIELASTAPERVRSLSLMVTTRGNFFPHPRMWKPFLGSVLGGSMNSIMELLYPSTILDNPIEGRDDLKVQSALQKYHATPVSNHAHPPLHALISQGVACLTHFVSDERLEAVAKSGFPVLIIGAMQDILIPPENSVALLERLKGGQVEALFFETAGHGVFFQFAEEVADGLTRTIERAKL</sequence>
<evidence type="ECO:0000313" key="7">
    <source>
        <dbReference type="Proteomes" id="UP000285883"/>
    </source>
</evidence>
<proteinExistence type="predicted"/>
<dbReference type="PANTHER" id="PTHR43433">
    <property type="entry name" value="HYDROLASE, ALPHA/BETA FOLD FAMILY PROTEIN"/>
    <property type="match status" value="1"/>
</dbReference>
<dbReference type="EMBL" id="MBDN02000629">
    <property type="protein sequence ID" value="RLN73993.1"/>
    <property type="molecule type" value="Genomic_DNA"/>
</dbReference>
<dbReference type="EMBL" id="MAYM02001791">
    <property type="protein sequence ID" value="RLN10816.1"/>
    <property type="molecule type" value="Genomic_DNA"/>
</dbReference>
<evidence type="ECO:0000313" key="3">
    <source>
        <dbReference type="EMBL" id="KAG2509896.1"/>
    </source>
</evidence>
<evidence type="ECO:0000259" key="1">
    <source>
        <dbReference type="Pfam" id="PF00561"/>
    </source>
</evidence>
<dbReference type="PANTHER" id="PTHR43433:SF5">
    <property type="entry name" value="AB HYDROLASE-1 DOMAIN-CONTAINING PROTEIN"/>
    <property type="match status" value="1"/>
</dbReference>
<evidence type="ECO:0000313" key="2">
    <source>
        <dbReference type="EMBL" id="KAG2507331.1"/>
    </source>
</evidence>
<dbReference type="STRING" id="325452.A0A3R7KEZ1"/>
<name>A0A3R7KEZ1_9STRA</name>
<evidence type="ECO:0000313" key="6">
    <source>
        <dbReference type="Proteomes" id="UP000285624"/>
    </source>
</evidence>
<dbReference type="InterPro" id="IPR050471">
    <property type="entry name" value="AB_hydrolase"/>
</dbReference>
<dbReference type="Proteomes" id="UP000785171">
    <property type="component" value="Unassembled WGS sequence"/>
</dbReference>
<keyword evidence="6" id="KW-1185">Reference proteome</keyword>
<dbReference type="InterPro" id="IPR000073">
    <property type="entry name" value="AB_hydrolase_1"/>
</dbReference>
<dbReference type="EMBL" id="JPWU03000640">
    <property type="protein sequence ID" value="KAG2509896.1"/>
    <property type="molecule type" value="Genomic_DNA"/>
</dbReference>
<dbReference type="InterPro" id="IPR029058">
    <property type="entry name" value="AB_hydrolase_fold"/>
</dbReference>
<comment type="caution">
    <text evidence="5">The sequence shown here is derived from an EMBL/GenBank/DDBJ whole genome shotgun (WGS) entry which is preliminary data.</text>
</comment>
<dbReference type="Proteomes" id="UP000285883">
    <property type="component" value="Unassembled WGS sequence"/>
</dbReference>
<organism evidence="5 6">
    <name type="scientific">Phytophthora kernoviae</name>
    <dbReference type="NCBI Taxonomy" id="325452"/>
    <lineage>
        <taxon>Eukaryota</taxon>
        <taxon>Sar</taxon>
        <taxon>Stramenopiles</taxon>
        <taxon>Oomycota</taxon>
        <taxon>Peronosporomycetes</taxon>
        <taxon>Peronosporales</taxon>
        <taxon>Peronosporaceae</taxon>
        <taxon>Phytophthora</taxon>
    </lineage>
</organism>
<dbReference type="PRINTS" id="PR00111">
    <property type="entry name" value="ABHYDROLASE"/>
</dbReference>
<evidence type="ECO:0000313" key="4">
    <source>
        <dbReference type="EMBL" id="RLN10816.1"/>
    </source>
</evidence>
<gene>
    <name evidence="4" type="ORF">BBI17_009155</name>
    <name evidence="5" type="ORF">BBO99_00009136</name>
    <name evidence="2" type="ORF">JM16_009009</name>
    <name evidence="3" type="ORF">JM18_009038</name>
</gene>
<dbReference type="EMBL" id="JPWV03000623">
    <property type="protein sequence ID" value="KAG2507331.1"/>
    <property type="molecule type" value="Genomic_DNA"/>
</dbReference>
<dbReference type="AlphaFoldDB" id="A0A3R7KEZ1"/>
<reference evidence="2" key="3">
    <citation type="submission" date="2020-06" db="EMBL/GenBank/DDBJ databases">
        <authorList>
            <person name="Studholme D.J."/>
        </authorList>
    </citation>
    <scope>NUCLEOTIDE SEQUENCE</scope>
    <source>
        <strain evidence="2">NZFS 2646</strain>
        <strain evidence="3">NZFS 3630</strain>
    </source>
</reference>